<evidence type="ECO:0000256" key="1">
    <source>
        <dbReference type="ARBA" id="ARBA00005051"/>
    </source>
</evidence>
<dbReference type="STRING" id="1642646.ING2E5A_1875"/>
<dbReference type="RefSeq" id="WP_071137128.1">
    <property type="nucleotide sequence ID" value="NZ_DUQN01000005.1"/>
</dbReference>
<dbReference type="GO" id="GO:0016829">
    <property type="term" value="F:lyase activity"/>
    <property type="evidence" value="ECO:0007669"/>
    <property type="project" value="UniProtKB-KW"/>
</dbReference>
<dbReference type="GO" id="GO:0003848">
    <property type="term" value="F:2-amino-4-hydroxy-6-hydroxymethyldihydropteridine diphosphokinase activity"/>
    <property type="evidence" value="ECO:0007669"/>
    <property type="project" value="UniProtKB-EC"/>
</dbReference>
<comment type="function">
    <text evidence="10">Catalyzes the transfer of pyrophosphate from adenosine triphosphate (ATP) to 6-hydroxymethyl-7,8-dihydropterin, an enzymatic step in folate biosynthesis pathway.</text>
</comment>
<evidence type="ECO:0000256" key="7">
    <source>
        <dbReference type="ARBA" id="ARBA00022777"/>
    </source>
</evidence>
<reference evidence="14 15" key="1">
    <citation type="submission" date="2016-08" db="EMBL/GenBank/DDBJ databases">
        <authorList>
            <person name="Seilhamer J.J."/>
        </authorList>
    </citation>
    <scope>NUCLEOTIDE SEQUENCE [LARGE SCALE GENOMIC DNA]</scope>
    <source>
        <strain evidence="14">ING2-E5A</strain>
    </source>
</reference>
<keyword evidence="15" id="KW-1185">Reference proteome</keyword>
<dbReference type="UniPathway" id="UPA00077">
    <property type="reaction ID" value="UER00155"/>
</dbReference>
<keyword evidence="7" id="KW-0418">Kinase</keyword>
<dbReference type="GO" id="GO:0046656">
    <property type="term" value="P:folic acid biosynthetic process"/>
    <property type="evidence" value="ECO:0007669"/>
    <property type="project" value="UniProtKB-KW"/>
</dbReference>
<evidence type="ECO:0000256" key="2">
    <source>
        <dbReference type="ARBA" id="ARBA00005810"/>
    </source>
</evidence>
<dbReference type="EMBL" id="LT608328">
    <property type="protein sequence ID" value="SCM58589.1"/>
    <property type="molecule type" value="Genomic_DNA"/>
</dbReference>
<evidence type="ECO:0000313" key="15">
    <source>
        <dbReference type="Proteomes" id="UP000178485"/>
    </source>
</evidence>
<keyword evidence="6" id="KW-0547">Nucleotide-binding</keyword>
<evidence type="ECO:0000256" key="9">
    <source>
        <dbReference type="ARBA" id="ARBA00022909"/>
    </source>
</evidence>
<keyword evidence="8" id="KW-0067">ATP-binding</keyword>
<evidence type="ECO:0000256" key="10">
    <source>
        <dbReference type="ARBA" id="ARBA00029409"/>
    </source>
</evidence>
<dbReference type="PANTHER" id="PTHR43071:SF1">
    <property type="entry name" value="2-AMINO-4-HYDROXY-6-HYDROXYMETHYLDIHYDROPTERIDINE PYROPHOSPHOKINASE"/>
    <property type="match status" value="1"/>
</dbReference>
<dbReference type="SUPFAM" id="SSF55083">
    <property type="entry name" value="6-hydroxymethyl-7,8-dihydropterin pyrophosphokinase, HPPK"/>
    <property type="match status" value="1"/>
</dbReference>
<gene>
    <name evidence="14" type="primary">fol1</name>
    <name evidence="14" type="ORF">ING2E5A_1875</name>
</gene>
<keyword evidence="9" id="KW-0289">Folate biosynthesis</keyword>
<dbReference type="AlphaFoldDB" id="A0A1G4G836"/>
<sequence length="168" mass="19065">MADKISHTVFLSLGSNLGDRIGAIGRAYEEIEKRIGKIISRSAFYLSEPEGFESENSFVNSVCKVVTDLLPYKLLEETRQIEKELGRCGKSIDGRYADRIIDIDMLMYDSRIIEDQLLTVPHPRFHLRGFVLVPFAEISPDTVHPVQGKTILVLRNELREPTGVHPIR</sequence>
<dbReference type="InterPro" id="IPR035907">
    <property type="entry name" value="Hppk_sf"/>
</dbReference>
<organism evidence="14 15">
    <name type="scientific">Petrimonas mucosa</name>
    <dbReference type="NCBI Taxonomy" id="1642646"/>
    <lineage>
        <taxon>Bacteria</taxon>
        <taxon>Pseudomonadati</taxon>
        <taxon>Bacteroidota</taxon>
        <taxon>Bacteroidia</taxon>
        <taxon>Bacteroidales</taxon>
        <taxon>Dysgonomonadaceae</taxon>
        <taxon>Petrimonas</taxon>
    </lineage>
</organism>
<dbReference type="GO" id="GO:0016301">
    <property type="term" value="F:kinase activity"/>
    <property type="evidence" value="ECO:0007669"/>
    <property type="project" value="UniProtKB-KW"/>
</dbReference>
<keyword evidence="5" id="KW-0808">Transferase</keyword>
<dbReference type="CDD" id="cd00483">
    <property type="entry name" value="HPPK"/>
    <property type="match status" value="1"/>
</dbReference>
<evidence type="ECO:0000259" key="13">
    <source>
        <dbReference type="Pfam" id="PF01288"/>
    </source>
</evidence>
<evidence type="ECO:0000256" key="5">
    <source>
        <dbReference type="ARBA" id="ARBA00022679"/>
    </source>
</evidence>
<evidence type="ECO:0000256" key="3">
    <source>
        <dbReference type="ARBA" id="ARBA00013253"/>
    </source>
</evidence>
<feature type="domain" description="7,8-dihydro-6-hydroxymethylpterin-pyrophosphokinase" evidence="13">
    <location>
        <begin position="10"/>
        <end position="140"/>
    </location>
</feature>
<dbReference type="GO" id="GO:0046654">
    <property type="term" value="P:tetrahydrofolate biosynthetic process"/>
    <property type="evidence" value="ECO:0007669"/>
    <property type="project" value="UniProtKB-UniPathway"/>
</dbReference>
<protein>
    <recommendedName>
        <fullName evidence="4">2-amino-4-hydroxy-6-hydroxymethyldihydropteridine pyrophosphokinase</fullName>
        <ecNumber evidence="3">2.7.6.3</ecNumber>
    </recommendedName>
    <alternativeName>
        <fullName evidence="11">6-hydroxymethyl-7,8-dihydropterin pyrophosphokinase</fullName>
    </alternativeName>
    <alternativeName>
        <fullName evidence="12">7,8-dihydro-6-hydroxymethylpterin-pyrophosphokinase</fullName>
    </alternativeName>
</protein>
<accession>A0A1G4G836</accession>
<evidence type="ECO:0000256" key="6">
    <source>
        <dbReference type="ARBA" id="ARBA00022741"/>
    </source>
</evidence>
<dbReference type="GO" id="GO:0005524">
    <property type="term" value="F:ATP binding"/>
    <property type="evidence" value="ECO:0007669"/>
    <property type="project" value="UniProtKB-KW"/>
</dbReference>
<dbReference type="Pfam" id="PF01288">
    <property type="entry name" value="HPPK"/>
    <property type="match status" value="1"/>
</dbReference>
<dbReference type="PANTHER" id="PTHR43071">
    <property type="entry name" value="2-AMINO-4-HYDROXY-6-HYDROXYMETHYLDIHYDROPTERIDINE PYROPHOSPHOKINASE"/>
    <property type="match status" value="1"/>
</dbReference>
<evidence type="ECO:0000256" key="8">
    <source>
        <dbReference type="ARBA" id="ARBA00022840"/>
    </source>
</evidence>
<keyword evidence="14" id="KW-0456">Lyase</keyword>
<dbReference type="EC" id="2.7.6.3" evidence="3"/>
<evidence type="ECO:0000256" key="11">
    <source>
        <dbReference type="ARBA" id="ARBA00029766"/>
    </source>
</evidence>
<dbReference type="Proteomes" id="UP000178485">
    <property type="component" value="Chromosome i"/>
</dbReference>
<comment type="similarity">
    <text evidence="2">Belongs to the HPPK family.</text>
</comment>
<evidence type="ECO:0000313" key="14">
    <source>
        <dbReference type="EMBL" id="SCM58589.1"/>
    </source>
</evidence>
<evidence type="ECO:0000256" key="4">
    <source>
        <dbReference type="ARBA" id="ARBA00016218"/>
    </source>
</evidence>
<evidence type="ECO:0000256" key="12">
    <source>
        <dbReference type="ARBA" id="ARBA00033413"/>
    </source>
</evidence>
<dbReference type="InterPro" id="IPR000550">
    <property type="entry name" value="Hppk"/>
</dbReference>
<dbReference type="KEGG" id="pmuc:ING2E5A_1875"/>
<dbReference type="NCBIfam" id="TIGR01498">
    <property type="entry name" value="folK"/>
    <property type="match status" value="1"/>
</dbReference>
<proteinExistence type="inferred from homology"/>
<comment type="pathway">
    <text evidence="1">Cofactor biosynthesis; tetrahydrofolate biosynthesis; 2-amino-4-hydroxy-6-hydroxymethyl-7,8-dihydropteridine diphosphate from 7,8-dihydroneopterin triphosphate: step 4/4.</text>
</comment>
<name>A0A1G4G836_9BACT</name>
<dbReference type="Gene3D" id="3.30.70.560">
    <property type="entry name" value="7,8-Dihydro-6-hydroxymethylpterin-pyrophosphokinase HPPK"/>
    <property type="match status" value="1"/>
</dbReference>